<name>A0A9D4FH04_DREPO</name>
<protein>
    <submittedName>
        <fullName evidence="1">Uncharacterized protein</fullName>
    </submittedName>
</protein>
<sequence length="66" mass="7296">MDGTLLSTFTDPDLKEPKSVHVTLSGQVLVFDFMFNTILQIEGDGQRKQATVATSDNGVEYPLCLY</sequence>
<reference evidence="1" key="1">
    <citation type="journal article" date="2019" name="bioRxiv">
        <title>The Genome of the Zebra Mussel, Dreissena polymorpha: A Resource for Invasive Species Research.</title>
        <authorList>
            <person name="McCartney M.A."/>
            <person name="Auch B."/>
            <person name="Kono T."/>
            <person name="Mallez S."/>
            <person name="Zhang Y."/>
            <person name="Obille A."/>
            <person name="Becker A."/>
            <person name="Abrahante J.E."/>
            <person name="Garbe J."/>
            <person name="Badalamenti J.P."/>
            <person name="Herman A."/>
            <person name="Mangelson H."/>
            <person name="Liachko I."/>
            <person name="Sullivan S."/>
            <person name="Sone E.D."/>
            <person name="Koren S."/>
            <person name="Silverstein K.A.T."/>
            <person name="Beckman K.B."/>
            <person name="Gohl D.M."/>
        </authorList>
    </citation>
    <scope>NUCLEOTIDE SEQUENCE</scope>
    <source>
        <strain evidence="1">Duluth1</strain>
        <tissue evidence="1">Whole animal</tissue>
    </source>
</reference>
<reference evidence="1" key="2">
    <citation type="submission" date="2020-11" db="EMBL/GenBank/DDBJ databases">
        <authorList>
            <person name="McCartney M.A."/>
            <person name="Auch B."/>
            <person name="Kono T."/>
            <person name="Mallez S."/>
            <person name="Becker A."/>
            <person name="Gohl D.M."/>
            <person name="Silverstein K.A.T."/>
            <person name="Koren S."/>
            <person name="Bechman K.B."/>
            <person name="Herman A."/>
            <person name="Abrahante J.E."/>
            <person name="Garbe J."/>
        </authorList>
    </citation>
    <scope>NUCLEOTIDE SEQUENCE</scope>
    <source>
        <strain evidence="1">Duluth1</strain>
        <tissue evidence="1">Whole animal</tissue>
    </source>
</reference>
<gene>
    <name evidence="1" type="ORF">DPMN_150718</name>
</gene>
<evidence type="ECO:0000313" key="1">
    <source>
        <dbReference type="EMBL" id="KAH3797143.1"/>
    </source>
</evidence>
<comment type="caution">
    <text evidence="1">The sequence shown here is derived from an EMBL/GenBank/DDBJ whole genome shotgun (WGS) entry which is preliminary data.</text>
</comment>
<dbReference type="AlphaFoldDB" id="A0A9D4FH04"/>
<dbReference type="Proteomes" id="UP000828390">
    <property type="component" value="Unassembled WGS sequence"/>
</dbReference>
<proteinExistence type="predicted"/>
<keyword evidence="2" id="KW-1185">Reference proteome</keyword>
<dbReference type="EMBL" id="JAIWYP010000007">
    <property type="protein sequence ID" value="KAH3797143.1"/>
    <property type="molecule type" value="Genomic_DNA"/>
</dbReference>
<evidence type="ECO:0000313" key="2">
    <source>
        <dbReference type="Proteomes" id="UP000828390"/>
    </source>
</evidence>
<organism evidence="1 2">
    <name type="scientific">Dreissena polymorpha</name>
    <name type="common">Zebra mussel</name>
    <name type="synonym">Mytilus polymorpha</name>
    <dbReference type="NCBI Taxonomy" id="45954"/>
    <lineage>
        <taxon>Eukaryota</taxon>
        <taxon>Metazoa</taxon>
        <taxon>Spiralia</taxon>
        <taxon>Lophotrochozoa</taxon>
        <taxon>Mollusca</taxon>
        <taxon>Bivalvia</taxon>
        <taxon>Autobranchia</taxon>
        <taxon>Heteroconchia</taxon>
        <taxon>Euheterodonta</taxon>
        <taxon>Imparidentia</taxon>
        <taxon>Neoheterodontei</taxon>
        <taxon>Myida</taxon>
        <taxon>Dreissenoidea</taxon>
        <taxon>Dreissenidae</taxon>
        <taxon>Dreissena</taxon>
    </lineage>
</organism>
<accession>A0A9D4FH04</accession>